<dbReference type="PANTHER" id="PTHR40031">
    <property type="entry name" value="HYPOTHETICAL MEMBRANE SPANNING PROTEIN"/>
    <property type="match status" value="1"/>
</dbReference>
<dbReference type="EMBL" id="JAUQTB010000005">
    <property type="protein sequence ID" value="MDO7907085.1"/>
    <property type="molecule type" value="Genomic_DNA"/>
</dbReference>
<dbReference type="PANTHER" id="PTHR40031:SF1">
    <property type="entry name" value="MEMBRANE-BOUND METAL-DEPENDENT HYDROLASE"/>
    <property type="match status" value="1"/>
</dbReference>
<dbReference type="InterPro" id="IPR053170">
    <property type="entry name" value="Transcription_regulator"/>
</dbReference>
<evidence type="ECO:0000313" key="3">
    <source>
        <dbReference type="Proteomes" id="UP001240171"/>
    </source>
</evidence>
<proteinExistence type="predicted"/>
<keyword evidence="3" id="KW-1185">Reference proteome</keyword>
<keyword evidence="1" id="KW-1133">Transmembrane helix</keyword>
<organism evidence="2 3">
    <name type="scientific">Paenibacillus lacisoli</name>
    <dbReference type="NCBI Taxonomy" id="3064525"/>
    <lineage>
        <taxon>Bacteria</taxon>
        <taxon>Bacillati</taxon>
        <taxon>Bacillota</taxon>
        <taxon>Bacilli</taxon>
        <taxon>Bacillales</taxon>
        <taxon>Paenibacillaceae</taxon>
        <taxon>Paenibacillus</taxon>
    </lineage>
</organism>
<dbReference type="GO" id="GO:0016787">
    <property type="term" value="F:hydrolase activity"/>
    <property type="evidence" value="ECO:0007669"/>
    <property type="project" value="UniProtKB-KW"/>
</dbReference>
<dbReference type="InterPro" id="IPR007404">
    <property type="entry name" value="YdjM-like"/>
</dbReference>
<keyword evidence="1" id="KW-0812">Transmembrane</keyword>
<feature type="transmembrane region" description="Helical" evidence="1">
    <location>
        <begin position="159"/>
        <end position="175"/>
    </location>
</feature>
<evidence type="ECO:0000256" key="1">
    <source>
        <dbReference type="SAM" id="Phobius"/>
    </source>
</evidence>
<gene>
    <name evidence="2" type="ORF">Q5741_11720</name>
</gene>
<keyword evidence="1" id="KW-0472">Membrane</keyword>
<feature type="transmembrane region" description="Helical" evidence="1">
    <location>
        <begin position="127"/>
        <end position="153"/>
    </location>
</feature>
<dbReference type="RefSeq" id="WP_305024284.1">
    <property type="nucleotide sequence ID" value="NZ_JAUQTB010000005.1"/>
</dbReference>
<feature type="transmembrane region" description="Helical" evidence="1">
    <location>
        <begin position="95"/>
        <end position="115"/>
    </location>
</feature>
<dbReference type="Proteomes" id="UP001240171">
    <property type="component" value="Unassembled WGS sequence"/>
</dbReference>
<comment type="caution">
    <text evidence="2">The sequence shown here is derived from an EMBL/GenBank/DDBJ whole genome shotgun (WGS) entry which is preliminary data.</text>
</comment>
<reference evidence="2 3" key="1">
    <citation type="submission" date="2023-07" db="EMBL/GenBank/DDBJ databases">
        <title>Paenibacillus sp. JX-17 nov. isolated from soil.</title>
        <authorList>
            <person name="Wan Y."/>
            <person name="Liu B."/>
        </authorList>
    </citation>
    <scope>NUCLEOTIDE SEQUENCE [LARGE SCALE GENOMIC DNA]</scope>
    <source>
        <strain evidence="2 3">JX-17</strain>
    </source>
</reference>
<accession>A0ABT9CCU0</accession>
<evidence type="ECO:0000313" key="2">
    <source>
        <dbReference type="EMBL" id="MDO7907085.1"/>
    </source>
</evidence>
<dbReference type="Pfam" id="PF04307">
    <property type="entry name" value="YdjM"/>
    <property type="match status" value="1"/>
</dbReference>
<sequence>MDTATHFVIGIGLAGLAYTDPAVAADPKLAAVVMAATILGSQAPDFDGLLRLKNNAVYIRNHRGWSHSVPFWFIWIGLISGLLSLLFMRMDYWHIALWTAVAVCFHVFTDVFNTYGTQAMRPFTSKWISWNIIHIFDPWIFAAHVVAILLWAFGLGQPAVIFTTLYIAIGLYYIWRTLAHYTVHRWIQRHDTDRRNGDRYTVIPTIHHRRWHVVKKHEDGSYDIGYLAGVDLRWVKHAVSVQHPAVDASKAHPDIQAFLYFSSYAVAEVEEMPWGYIVRWGDVRYRHRRQYPFVAVIAMDLHYQTINTYVGWLSEEKMEKKILVNP</sequence>
<feature type="transmembrane region" description="Helical" evidence="1">
    <location>
        <begin position="71"/>
        <end position="89"/>
    </location>
</feature>
<protein>
    <submittedName>
        <fullName evidence="2">Metal-dependent hydrolase</fullName>
    </submittedName>
</protein>
<name>A0ABT9CCU0_9BACL</name>
<keyword evidence="2" id="KW-0378">Hydrolase</keyword>